<evidence type="ECO:0000256" key="8">
    <source>
        <dbReference type="ARBA" id="ARBA00023012"/>
    </source>
</evidence>
<name>A0A831WSH6_PROAE</name>
<dbReference type="Gene3D" id="3.30.450.20">
    <property type="entry name" value="PAS domain"/>
    <property type="match status" value="4"/>
</dbReference>
<dbReference type="Pfam" id="PF00512">
    <property type="entry name" value="HisKA"/>
    <property type="match status" value="1"/>
</dbReference>
<keyword evidence="4" id="KW-0808">Transferase</keyword>
<evidence type="ECO:0000256" key="5">
    <source>
        <dbReference type="ARBA" id="ARBA00022741"/>
    </source>
</evidence>
<dbReference type="CDD" id="cd00130">
    <property type="entry name" value="PAS"/>
    <property type="match status" value="3"/>
</dbReference>
<protein>
    <recommendedName>
        <fullName evidence="2">histidine kinase</fullName>
        <ecNumber evidence="2">2.7.13.3</ecNumber>
    </recommendedName>
</protein>
<evidence type="ECO:0000256" key="4">
    <source>
        <dbReference type="ARBA" id="ARBA00022679"/>
    </source>
</evidence>
<dbReference type="InterPro" id="IPR003594">
    <property type="entry name" value="HATPase_dom"/>
</dbReference>
<dbReference type="SMART" id="SM00387">
    <property type="entry name" value="HATPase_c"/>
    <property type="match status" value="1"/>
</dbReference>
<organism evidence="13">
    <name type="scientific">Prosthecochloris aestuarii</name>
    <dbReference type="NCBI Taxonomy" id="1102"/>
    <lineage>
        <taxon>Bacteria</taxon>
        <taxon>Pseudomonadati</taxon>
        <taxon>Chlorobiota</taxon>
        <taxon>Chlorobiia</taxon>
        <taxon>Chlorobiales</taxon>
        <taxon>Chlorobiaceae</taxon>
        <taxon>Prosthecochloris</taxon>
    </lineage>
</organism>
<dbReference type="GO" id="GO:0005524">
    <property type="term" value="F:ATP binding"/>
    <property type="evidence" value="ECO:0007669"/>
    <property type="project" value="UniProtKB-KW"/>
</dbReference>
<dbReference type="PANTHER" id="PTHR43065">
    <property type="entry name" value="SENSOR HISTIDINE KINASE"/>
    <property type="match status" value="1"/>
</dbReference>
<dbReference type="PROSITE" id="PS50112">
    <property type="entry name" value="PAS"/>
    <property type="match status" value="2"/>
</dbReference>
<dbReference type="NCBIfam" id="TIGR00229">
    <property type="entry name" value="sensory_box"/>
    <property type="match status" value="3"/>
</dbReference>
<feature type="domain" description="Histidine kinase" evidence="10">
    <location>
        <begin position="671"/>
        <end position="885"/>
    </location>
</feature>
<keyword evidence="7" id="KW-0067">ATP-binding</keyword>
<dbReference type="PRINTS" id="PR00344">
    <property type="entry name" value="BCTRLSENSOR"/>
</dbReference>
<dbReference type="Proteomes" id="UP000886335">
    <property type="component" value="Unassembled WGS sequence"/>
</dbReference>
<dbReference type="InterPro" id="IPR036890">
    <property type="entry name" value="HATPase_C_sf"/>
</dbReference>
<dbReference type="PROSITE" id="PS50113">
    <property type="entry name" value="PAC"/>
    <property type="match status" value="1"/>
</dbReference>
<proteinExistence type="predicted"/>
<sequence>MMNTPDYRILDSLSSSIAVIDREGTIVFVNKTWSEFGKVNGARSDFLGKPYLAYCGEEDTQPDKVSLGIQSVLNRSIPSFSYEYPCHSPVEQRWFRMIVTPHDADDEQGAVITHENITERKRAEHHAMFSNEQLSLIVNNVDAGIIGIDISRLEAYFEELRARNVRTIHEHLQSDPRFLKETSHLIRVISLNNSALTMYKAKDTRELLNKGKGRFFFHSSTRAYIDALQAIYERRSTFEFMAVQYDLRGSPFQVLAKIAIPPSTEHRHRLIICLVDITELRKRQNELEEVRQYLHSILDGMFDPMLVIDKNFTITDLNKKFLEQHGGERKDYIGKECYKVSPVIGHHCKSKQLCPVFRLHDSKKPFVCEQQASDDEGRIRHYQVSSFPLFDNRGGIEKCVEIYHDITHLKESEQLLRKQLDFTEKLLDTVSVAIYYQNCESEFIGCNRAFELFTGIDRQKLQGSRPTEVFSPGTARHFSIPGTPARSDTDSLNSTVRIDTGHGPRDVVFRQAAYRQSDGTVAGYISVITDRTEQLENEKKIRKSEEQFRHLAEKSPNIILIRSGDTILYANRTCTELLGYTPDELPGTNTCYSDLLCIPHPEHPSGNDTREIQLKAKNGSRLTCISSSAPIEFDDTPAIMEISTDITQIKELEEKYIQSQRLNTLGTLAGGIAHDFNNIIASILGYASMTLGDIEPGSVAGNNVTVIIEACRRAAGLVDQILAFSRKSKGGEQEINLRDILLESLIFIKPLTPSSIDLTYDISALRCMIHADPVKLQQSIINLCTNAIQAIEKTGTISISLKNIDNPTESEHGAELIIADTGKGIEKEHLERIFEPFFTTKEVGQGTGLGLAEVYGVVTGLGGTISVESAPGRGTKFTLRIPEHKTEGST</sequence>
<dbReference type="SMART" id="SM00086">
    <property type="entry name" value="PAC"/>
    <property type="match status" value="5"/>
</dbReference>
<dbReference type="InterPro" id="IPR001610">
    <property type="entry name" value="PAC"/>
</dbReference>
<keyword evidence="5" id="KW-0547">Nucleotide-binding</keyword>
<evidence type="ECO:0000256" key="6">
    <source>
        <dbReference type="ARBA" id="ARBA00022777"/>
    </source>
</evidence>
<evidence type="ECO:0000259" key="11">
    <source>
        <dbReference type="PROSITE" id="PS50112"/>
    </source>
</evidence>
<dbReference type="EMBL" id="DSBW01000173">
    <property type="protein sequence ID" value="HED31600.1"/>
    <property type="molecule type" value="Genomic_DNA"/>
</dbReference>
<dbReference type="InterPro" id="IPR004358">
    <property type="entry name" value="Sig_transdc_His_kin-like_C"/>
</dbReference>
<keyword evidence="8" id="KW-0902">Two-component regulatory system</keyword>
<evidence type="ECO:0000256" key="1">
    <source>
        <dbReference type="ARBA" id="ARBA00000085"/>
    </source>
</evidence>
<dbReference type="InterPro" id="IPR000700">
    <property type="entry name" value="PAS-assoc_C"/>
</dbReference>
<dbReference type="Gene3D" id="1.10.287.130">
    <property type="match status" value="1"/>
</dbReference>
<dbReference type="PANTHER" id="PTHR43065:SF46">
    <property type="entry name" value="C4-DICARBOXYLATE TRANSPORT SENSOR PROTEIN DCTB"/>
    <property type="match status" value="1"/>
</dbReference>
<dbReference type="InterPro" id="IPR036097">
    <property type="entry name" value="HisK_dim/P_sf"/>
</dbReference>
<dbReference type="SUPFAM" id="SSF47384">
    <property type="entry name" value="Homodimeric domain of signal transducing histidine kinase"/>
    <property type="match status" value="1"/>
</dbReference>
<dbReference type="EC" id="2.7.13.3" evidence="2"/>
<dbReference type="SUPFAM" id="SSF55874">
    <property type="entry name" value="ATPase domain of HSP90 chaperone/DNA topoisomerase II/histidine kinase"/>
    <property type="match status" value="1"/>
</dbReference>
<keyword evidence="3" id="KW-0597">Phosphoprotein</keyword>
<gene>
    <name evidence="13" type="ORF">ENN50_07975</name>
</gene>
<comment type="caution">
    <text evidence="13">The sequence shown here is derived from an EMBL/GenBank/DDBJ whole genome shotgun (WGS) entry which is preliminary data.</text>
</comment>
<feature type="domain" description="PAC" evidence="12">
    <location>
        <begin position="366"/>
        <end position="418"/>
    </location>
</feature>
<dbReference type="PROSITE" id="PS50109">
    <property type="entry name" value="HIS_KIN"/>
    <property type="match status" value="1"/>
</dbReference>
<evidence type="ECO:0000256" key="7">
    <source>
        <dbReference type="ARBA" id="ARBA00022840"/>
    </source>
</evidence>
<evidence type="ECO:0000256" key="3">
    <source>
        <dbReference type="ARBA" id="ARBA00022553"/>
    </source>
</evidence>
<accession>A0A831WSH6</accession>
<dbReference type="AlphaFoldDB" id="A0A831WSH6"/>
<feature type="domain" description="PAS" evidence="11">
    <location>
        <begin position="544"/>
        <end position="602"/>
    </location>
</feature>
<feature type="domain" description="PAS" evidence="11">
    <location>
        <begin position="290"/>
        <end position="335"/>
    </location>
</feature>
<dbReference type="Pfam" id="PF13426">
    <property type="entry name" value="PAS_9"/>
    <property type="match status" value="2"/>
</dbReference>
<dbReference type="InterPro" id="IPR035965">
    <property type="entry name" value="PAS-like_dom_sf"/>
</dbReference>
<dbReference type="CDD" id="cd00082">
    <property type="entry name" value="HisKA"/>
    <property type="match status" value="1"/>
</dbReference>
<evidence type="ECO:0000259" key="12">
    <source>
        <dbReference type="PROSITE" id="PS50113"/>
    </source>
</evidence>
<evidence type="ECO:0000313" key="13">
    <source>
        <dbReference type="EMBL" id="HED31600.1"/>
    </source>
</evidence>
<evidence type="ECO:0000256" key="9">
    <source>
        <dbReference type="SAM" id="MobiDB-lite"/>
    </source>
</evidence>
<reference evidence="13" key="1">
    <citation type="journal article" date="2020" name="mSystems">
        <title>Genome- and Community-Level Interaction Insights into Carbon Utilization and Element Cycling Functions of Hydrothermarchaeota in Hydrothermal Sediment.</title>
        <authorList>
            <person name="Zhou Z."/>
            <person name="Liu Y."/>
            <person name="Xu W."/>
            <person name="Pan J."/>
            <person name="Luo Z.H."/>
            <person name="Li M."/>
        </authorList>
    </citation>
    <scope>NUCLEOTIDE SEQUENCE [LARGE SCALE GENOMIC DNA]</scope>
    <source>
        <strain evidence="13">SpSt-1181</strain>
    </source>
</reference>
<evidence type="ECO:0000259" key="10">
    <source>
        <dbReference type="PROSITE" id="PS50109"/>
    </source>
</evidence>
<dbReference type="Pfam" id="PF08448">
    <property type="entry name" value="PAS_4"/>
    <property type="match status" value="3"/>
</dbReference>
<evidence type="ECO:0000256" key="2">
    <source>
        <dbReference type="ARBA" id="ARBA00012438"/>
    </source>
</evidence>
<dbReference type="SMART" id="SM00388">
    <property type="entry name" value="HisKA"/>
    <property type="match status" value="1"/>
</dbReference>
<feature type="region of interest" description="Disordered" evidence="9">
    <location>
        <begin position="464"/>
        <end position="492"/>
    </location>
</feature>
<dbReference type="InterPro" id="IPR013656">
    <property type="entry name" value="PAS_4"/>
</dbReference>
<dbReference type="InterPro" id="IPR003661">
    <property type="entry name" value="HisK_dim/P_dom"/>
</dbReference>
<dbReference type="SMART" id="SM00091">
    <property type="entry name" value="PAS"/>
    <property type="match status" value="4"/>
</dbReference>
<dbReference type="SUPFAM" id="SSF55785">
    <property type="entry name" value="PYP-like sensor domain (PAS domain)"/>
    <property type="match status" value="5"/>
</dbReference>
<dbReference type="Pfam" id="PF02518">
    <property type="entry name" value="HATPase_c"/>
    <property type="match status" value="1"/>
</dbReference>
<keyword evidence="6" id="KW-0418">Kinase</keyword>
<dbReference type="InterPro" id="IPR005467">
    <property type="entry name" value="His_kinase_dom"/>
</dbReference>
<dbReference type="InterPro" id="IPR000014">
    <property type="entry name" value="PAS"/>
</dbReference>
<dbReference type="GO" id="GO:0000155">
    <property type="term" value="F:phosphorelay sensor kinase activity"/>
    <property type="evidence" value="ECO:0007669"/>
    <property type="project" value="InterPro"/>
</dbReference>
<dbReference type="Gene3D" id="3.30.565.10">
    <property type="entry name" value="Histidine kinase-like ATPase, C-terminal domain"/>
    <property type="match status" value="1"/>
</dbReference>
<comment type="catalytic activity">
    <reaction evidence="1">
        <text>ATP + protein L-histidine = ADP + protein N-phospho-L-histidine.</text>
        <dbReference type="EC" id="2.7.13.3"/>
    </reaction>
</comment>